<keyword evidence="7" id="KW-1185">Reference proteome</keyword>
<dbReference type="Pfam" id="PF07729">
    <property type="entry name" value="FCD"/>
    <property type="match status" value="1"/>
</dbReference>
<dbReference type="CDD" id="cd07377">
    <property type="entry name" value="WHTH_GntR"/>
    <property type="match status" value="1"/>
</dbReference>
<dbReference type="SMART" id="SM00895">
    <property type="entry name" value="FCD"/>
    <property type="match status" value="1"/>
</dbReference>
<dbReference type="Gene3D" id="1.20.120.530">
    <property type="entry name" value="GntR ligand-binding domain-like"/>
    <property type="match status" value="1"/>
</dbReference>
<dbReference type="SMART" id="SM00345">
    <property type="entry name" value="HTH_GNTR"/>
    <property type="match status" value="1"/>
</dbReference>
<dbReference type="PANTHER" id="PTHR43537">
    <property type="entry name" value="TRANSCRIPTIONAL REGULATOR, GNTR FAMILY"/>
    <property type="match status" value="1"/>
</dbReference>
<organism evidence="6 7">
    <name type="scientific">Cellulomonas pakistanensis</name>
    <dbReference type="NCBI Taxonomy" id="992287"/>
    <lineage>
        <taxon>Bacteria</taxon>
        <taxon>Bacillati</taxon>
        <taxon>Actinomycetota</taxon>
        <taxon>Actinomycetes</taxon>
        <taxon>Micrococcales</taxon>
        <taxon>Cellulomonadaceae</taxon>
        <taxon>Cellulomonas</taxon>
    </lineage>
</organism>
<accession>A0A919U5B4</accession>
<dbReference type="SUPFAM" id="SSF48008">
    <property type="entry name" value="GntR ligand-binding domain-like"/>
    <property type="match status" value="1"/>
</dbReference>
<dbReference type="PROSITE" id="PS50949">
    <property type="entry name" value="HTH_GNTR"/>
    <property type="match status" value="1"/>
</dbReference>
<dbReference type="InterPro" id="IPR036390">
    <property type="entry name" value="WH_DNA-bd_sf"/>
</dbReference>
<dbReference type="Proteomes" id="UP000642125">
    <property type="component" value="Unassembled WGS sequence"/>
</dbReference>
<comment type="caution">
    <text evidence="6">The sequence shown here is derived from an EMBL/GenBank/DDBJ whole genome shotgun (WGS) entry which is preliminary data.</text>
</comment>
<dbReference type="PANTHER" id="PTHR43537:SF5">
    <property type="entry name" value="UXU OPERON TRANSCRIPTIONAL REGULATOR"/>
    <property type="match status" value="1"/>
</dbReference>
<dbReference type="SUPFAM" id="SSF46785">
    <property type="entry name" value="Winged helix' DNA-binding domain"/>
    <property type="match status" value="1"/>
</dbReference>
<evidence type="ECO:0000256" key="1">
    <source>
        <dbReference type="ARBA" id="ARBA00023015"/>
    </source>
</evidence>
<evidence type="ECO:0000313" key="6">
    <source>
        <dbReference type="EMBL" id="GIG35904.1"/>
    </source>
</evidence>
<dbReference type="InterPro" id="IPR008920">
    <property type="entry name" value="TF_FadR/GntR_C"/>
</dbReference>
<dbReference type="Gene3D" id="1.10.10.10">
    <property type="entry name" value="Winged helix-like DNA-binding domain superfamily/Winged helix DNA-binding domain"/>
    <property type="match status" value="1"/>
</dbReference>
<evidence type="ECO:0000256" key="2">
    <source>
        <dbReference type="ARBA" id="ARBA00023125"/>
    </source>
</evidence>
<gene>
    <name evidence="6" type="ORF">Cpa01nite_12850</name>
</gene>
<feature type="compositionally biased region" description="Low complexity" evidence="4">
    <location>
        <begin position="18"/>
        <end position="32"/>
    </location>
</feature>
<keyword evidence="1" id="KW-0805">Transcription regulation</keyword>
<evidence type="ECO:0000256" key="4">
    <source>
        <dbReference type="SAM" id="MobiDB-lite"/>
    </source>
</evidence>
<reference evidence="6" key="1">
    <citation type="submission" date="2021-01" db="EMBL/GenBank/DDBJ databases">
        <title>Whole genome shotgun sequence of Cellulomonas pakistanensis NBRC 110800.</title>
        <authorList>
            <person name="Komaki H."/>
            <person name="Tamura T."/>
        </authorList>
    </citation>
    <scope>NUCLEOTIDE SEQUENCE</scope>
    <source>
        <strain evidence="6">NBRC 110800</strain>
    </source>
</reference>
<dbReference type="GO" id="GO:0003700">
    <property type="term" value="F:DNA-binding transcription factor activity"/>
    <property type="evidence" value="ECO:0007669"/>
    <property type="project" value="InterPro"/>
</dbReference>
<dbReference type="Pfam" id="PF00392">
    <property type="entry name" value="GntR"/>
    <property type="match status" value="1"/>
</dbReference>
<dbReference type="InterPro" id="IPR000524">
    <property type="entry name" value="Tscrpt_reg_HTH_GntR"/>
</dbReference>
<evidence type="ECO:0000259" key="5">
    <source>
        <dbReference type="PROSITE" id="PS50949"/>
    </source>
</evidence>
<dbReference type="EMBL" id="BONO01000007">
    <property type="protein sequence ID" value="GIG35904.1"/>
    <property type="molecule type" value="Genomic_DNA"/>
</dbReference>
<protein>
    <submittedName>
        <fullName evidence="6">GntR family transcriptional regulator</fullName>
    </submittedName>
</protein>
<dbReference type="PRINTS" id="PR00035">
    <property type="entry name" value="HTHGNTR"/>
</dbReference>
<proteinExistence type="predicted"/>
<dbReference type="AlphaFoldDB" id="A0A919U5B4"/>
<dbReference type="InterPro" id="IPR036388">
    <property type="entry name" value="WH-like_DNA-bd_sf"/>
</dbReference>
<feature type="region of interest" description="Disordered" evidence="4">
    <location>
        <begin position="13"/>
        <end position="34"/>
    </location>
</feature>
<dbReference type="GO" id="GO:0003677">
    <property type="term" value="F:DNA binding"/>
    <property type="evidence" value="ECO:0007669"/>
    <property type="project" value="UniProtKB-KW"/>
</dbReference>
<evidence type="ECO:0000313" key="7">
    <source>
        <dbReference type="Proteomes" id="UP000642125"/>
    </source>
</evidence>
<evidence type="ECO:0000256" key="3">
    <source>
        <dbReference type="ARBA" id="ARBA00023163"/>
    </source>
</evidence>
<dbReference type="InterPro" id="IPR011711">
    <property type="entry name" value="GntR_C"/>
</dbReference>
<feature type="domain" description="HTH gntR-type" evidence="5">
    <location>
        <begin position="33"/>
        <end position="101"/>
    </location>
</feature>
<sequence>MYPVLYTDMSTDVVPATGAPSDPDAGSSPASPVSRRERVYLTIRDELMSGRVSPYERLTEERLAERHGVSRTPVREALARLLADGIVVKRESGLHLYVPSFGELTDLYELRITLELRGLTRALEDPTVHHDRTRLEGELDHWYGFRDDRPAPDAGFVTQDERFHFTLLDSSGNPALTQALAQTNRRIRSVRMYDYLTEDRMAATIDEHIGIAELVVRDRLPQALEALRAHVGASREVVMERAAAALEMTRMMAREEQR</sequence>
<keyword evidence="3" id="KW-0804">Transcription</keyword>
<name>A0A919U5B4_9CELL</name>
<keyword evidence="2" id="KW-0238">DNA-binding</keyword>